<dbReference type="Pfam" id="PF14760">
    <property type="entry name" value="Rnk_N"/>
    <property type="match status" value="1"/>
</dbReference>
<dbReference type="InParanoid" id="A0A6G9IAP2"/>
<dbReference type="Pfam" id="PF01272">
    <property type="entry name" value="GreA_GreB"/>
    <property type="match status" value="1"/>
</dbReference>
<dbReference type="Proteomes" id="UP000501168">
    <property type="component" value="Chromosome"/>
</dbReference>
<dbReference type="InterPro" id="IPR001437">
    <property type="entry name" value="Tscrpt_elong_fac_GreA/B_C"/>
</dbReference>
<evidence type="ECO:0000259" key="1">
    <source>
        <dbReference type="Pfam" id="PF01272"/>
    </source>
</evidence>
<keyword evidence="4" id="KW-1185">Reference proteome</keyword>
<dbReference type="InterPro" id="IPR036953">
    <property type="entry name" value="GreA/GreB_C_sf"/>
</dbReference>
<reference evidence="3 4" key="1">
    <citation type="submission" date="2020-03" db="EMBL/GenBank/DDBJ databases">
        <title>Complete genome sequence of Orbus sp. IPMB12 (BCRC 80908).</title>
        <authorList>
            <person name="Lo W.-S."/>
            <person name="Chang T.-H."/>
            <person name="Kuo C.-H."/>
        </authorList>
    </citation>
    <scope>NUCLEOTIDE SEQUENCE [LARGE SCALE GENOMIC DNA]</scope>
    <source>
        <strain evidence="3 4">IPMB12</strain>
    </source>
</reference>
<dbReference type="GO" id="GO:0032784">
    <property type="term" value="P:regulation of DNA-templated transcription elongation"/>
    <property type="evidence" value="ECO:0007669"/>
    <property type="project" value="InterPro"/>
</dbReference>
<dbReference type="InterPro" id="IPR029462">
    <property type="entry name" value="Rnk_N"/>
</dbReference>
<dbReference type="GO" id="GO:0006354">
    <property type="term" value="P:DNA-templated transcription elongation"/>
    <property type="evidence" value="ECO:0007669"/>
    <property type="project" value="TreeGrafter"/>
</dbReference>
<accession>A0A6G9IAP2</accession>
<feature type="domain" description="Transcription elongation factor GreA/GreB C-terminal" evidence="1">
    <location>
        <begin position="51"/>
        <end position="125"/>
    </location>
</feature>
<dbReference type="Gene3D" id="1.10.286.20">
    <property type="match status" value="1"/>
</dbReference>
<keyword evidence="3" id="KW-0418">Kinase</keyword>
<dbReference type="AlphaFoldDB" id="A0A6G9IAP2"/>
<dbReference type="GO" id="GO:0016301">
    <property type="term" value="F:kinase activity"/>
    <property type="evidence" value="ECO:0007669"/>
    <property type="project" value="UniProtKB-KW"/>
</dbReference>
<organism evidence="3 4">
    <name type="scientific">Zophobihabitans entericus</name>
    <dbReference type="NCBI Taxonomy" id="1635327"/>
    <lineage>
        <taxon>Bacteria</taxon>
        <taxon>Pseudomonadati</taxon>
        <taxon>Pseudomonadota</taxon>
        <taxon>Gammaproteobacteria</taxon>
        <taxon>Orbales</taxon>
        <taxon>Orbaceae</taxon>
        <taxon>Zophobihabitans</taxon>
    </lineage>
</organism>
<dbReference type="SUPFAM" id="SSF54534">
    <property type="entry name" value="FKBP-like"/>
    <property type="match status" value="1"/>
</dbReference>
<sequence length="136" mass="14843">MSEFPSIMVSGLDYNRLMNLIDSVANQNLPSVETLEMELERAEVIDSDKMPANIITMNSTAVVTDSKGTERRLTLVYPRDANFDEGKISILAPVGVAILGLSVGQSINWALPNGESIKLKIQSIEFQPEAAGEFTL</sequence>
<protein>
    <submittedName>
        <fullName evidence="3">Nucleoside diphosphate kinase regulator</fullName>
    </submittedName>
</protein>
<keyword evidence="3" id="KW-0808">Transferase</keyword>
<evidence type="ECO:0000259" key="2">
    <source>
        <dbReference type="Pfam" id="PF14760"/>
    </source>
</evidence>
<dbReference type="NCBIfam" id="NF004396">
    <property type="entry name" value="PRK05753.1"/>
    <property type="match status" value="1"/>
</dbReference>
<dbReference type="KEGG" id="orb:IPMB12_03915"/>
<dbReference type="PANTHER" id="PTHR30437">
    <property type="entry name" value="TRANSCRIPTION ELONGATION FACTOR GREA"/>
    <property type="match status" value="1"/>
</dbReference>
<dbReference type="GO" id="GO:0070063">
    <property type="term" value="F:RNA polymerase binding"/>
    <property type="evidence" value="ECO:0007669"/>
    <property type="project" value="InterPro"/>
</dbReference>
<dbReference type="RefSeq" id="WP_166915148.1">
    <property type="nucleotide sequence ID" value="NZ_CP050253.1"/>
</dbReference>
<dbReference type="PANTHER" id="PTHR30437:SF5">
    <property type="entry name" value="REGULATOR OF NUCLEOSIDE DIPHOSPHATE KINASE"/>
    <property type="match status" value="1"/>
</dbReference>
<dbReference type="GO" id="GO:0003677">
    <property type="term" value="F:DNA binding"/>
    <property type="evidence" value="ECO:0007669"/>
    <property type="project" value="InterPro"/>
</dbReference>
<proteinExistence type="predicted"/>
<feature type="domain" description="Regulator of nucleoside diphosphate kinase N-terminal" evidence="2">
    <location>
        <begin position="5"/>
        <end position="44"/>
    </location>
</feature>
<evidence type="ECO:0000313" key="4">
    <source>
        <dbReference type="Proteomes" id="UP000501168"/>
    </source>
</evidence>
<gene>
    <name evidence="3" type="primary">rnk</name>
    <name evidence="3" type="ORF">IPMB12_03915</name>
</gene>
<dbReference type="InterPro" id="IPR023459">
    <property type="entry name" value="Tscrpt_elong_fac_GreA/B_fam"/>
</dbReference>
<dbReference type="Gene3D" id="3.10.50.30">
    <property type="entry name" value="Transcription elongation factor, GreA/GreB, C-terminal domain"/>
    <property type="match status" value="1"/>
</dbReference>
<evidence type="ECO:0000313" key="3">
    <source>
        <dbReference type="EMBL" id="QIQ20902.1"/>
    </source>
</evidence>
<dbReference type="EMBL" id="CP050253">
    <property type="protein sequence ID" value="QIQ20902.1"/>
    <property type="molecule type" value="Genomic_DNA"/>
</dbReference>
<dbReference type="FunCoup" id="A0A6G9IAP2">
    <property type="interactions" value="63"/>
</dbReference>
<name>A0A6G9IAP2_9GAMM</name>